<accession>A0A6L9XYX6</accession>
<sequence>MTQGTLTLGHSHRMAAHETRRTASPAQRKHPISEFMAAAIRARGGESNRDTERMFRDLQAAQGARESGR</sequence>
<comment type="caution">
    <text evidence="2">The sequence shown here is derived from an EMBL/GenBank/DDBJ whole genome shotgun (WGS) entry which is preliminary data.</text>
</comment>
<name>A0A6L9XYX6_9MICO</name>
<dbReference type="Proteomes" id="UP000474967">
    <property type="component" value="Unassembled WGS sequence"/>
</dbReference>
<dbReference type="EMBL" id="JAAGWY010000002">
    <property type="protein sequence ID" value="NEN06613.1"/>
    <property type="molecule type" value="Genomic_DNA"/>
</dbReference>
<dbReference type="RefSeq" id="WP_163289154.1">
    <property type="nucleotide sequence ID" value="NZ_JAAGWY010000002.1"/>
</dbReference>
<dbReference type="AlphaFoldDB" id="A0A6L9XYX6"/>
<reference evidence="2 3" key="1">
    <citation type="journal article" date="2014" name="J. Microbiol.">
        <title>Diaminobutyricibacter tongyongensis gen. nov., sp. nov. and Homoserinibacter gongjuensis gen. nov., sp. nov. belong to the family Microbacteriaceae.</title>
        <authorList>
            <person name="Kim S.J."/>
            <person name="Ahn J.H."/>
            <person name="Weon H.Y."/>
            <person name="Hamada M."/>
            <person name="Suzuki K."/>
            <person name="Kwon S.W."/>
        </authorList>
    </citation>
    <scope>NUCLEOTIDE SEQUENCE [LARGE SCALE GENOMIC DNA]</scope>
    <source>
        <strain evidence="2 3">NBRC 108724</strain>
    </source>
</reference>
<evidence type="ECO:0000313" key="3">
    <source>
        <dbReference type="Proteomes" id="UP000474967"/>
    </source>
</evidence>
<feature type="region of interest" description="Disordered" evidence="1">
    <location>
        <begin position="1"/>
        <end position="32"/>
    </location>
</feature>
<protein>
    <submittedName>
        <fullName evidence="2">Uncharacterized protein</fullName>
    </submittedName>
</protein>
<gene>
    <name evidence="2" type="ORF">G3T36_12125</name>
</gene>
<keyword evidence="3" id="KW-1185">Reference proteome</keyword>
<evidence type="ECO:0000256" key="1">
    <source>
        <dbReference type="SAM" id="MobiDB-lite"/>
    </source>
</evidence>
<organism evidence="2 3">
    <name type="scientific">Leifsonia tongyongensis</name>
    <dbReference type="NCBI Taxonomy" id="1268043"/>
    <lineage>
        <taxon>Bacteria</taxon>
        <taxon>Bacillati</taxon>
        <taxon>Actinomycetota</taxon>
        <taxon>Actinomycetes</taxon>
        <taxon>Micrococcales</taxon>
        <taxon>Microbacteriaceae</taxon>
        <taxon>Leifsonia</taxon>
    </lineage>
</organism>
<proteinExistence type="predicted"/>
<evidence type="ECO:0000313" key="2">
    <source>
        <dbReference type="EMBL" id="NEN06613.1"/>
    </source>
</evidence>